<dbReference type="PANTHER" id="PTHR28080:SF1">
    <property type="entry name" value="PEROXISOMAL BIOGENESIS FACTOR 3"/>
    <property type="match status" value="1"/>
</dbReference>
<feature type="region of interest" description="Disordered" evidence="2">
    <location>
        <begin position="164"/>
        <end position="195"/>
    </location>
</feature>
<name>A0AAD7JBP2_9AGAR</name>
<evidence type="ECO:0000313" key="3">
    <source>
        <dbReference type="EMBL" id="KAJ7761068.1"/>
    </source>
</evidence>
<dbReference type="Proteomes" id="UP001215598">
    <property type="component" value="Unassembled WGS sequence"/>
</dbReference>
<reference evidence="3" key="1">
    <citation type="submission" date="2023-03" db="EMBL/GenBank/DDBJ databases">
        <title>Massive genome expansion in bonnet fungi (Mycena s.s.) driven by repeated elements and novel gene families across ecological guilds.</title>
        <authorList>
            <consortium name="Lawrence Berkeley National Laboratory"/>
            <person name="Harder C.B."/>
            <person name="Miyauchi S."/>
            <person name="Viragh M."/>
            <person name="Kuo A."/>
            <person name="Thoen E."/>
            <person name="Andreopoulos B."/>
            <person name="Lu D."/>
            <person name="Skrede I."/>
            <person name="Drula E."/>
            <person name="Henrissat B."/>
            <person name="Morin E."/>
            <person name="Kohler A."/>
            <person name="Barry K."/>
            <person name="LaButti K."/>
            <person name="Morin E."/>
            <person name="Salamov A."/>
            <person name="Lipzen A."/>
            <person name="Mereny Z."/>
            <person name="Hegedus B."/>
            <person name="Baldrian P."/>
            <person name="Stursova M."/>
            <person name="Weitz H."/>
            <person name="Taylor A."/>
            <person name="Grigoriev I.V."/>
            <person name="Nagy L.G."/>
            <person name="Martin F."/>
            <person name="Kauserud H."/>
        </authorList>
    </citation>
    <scope>NUCLEOTIDE SEQUENCE</scope>
    <source>
        <strain evidence="3">CBHHK182m</strain>
    </source>
</reference>
<dbReference type="InterPro" id="IPR006966">
    <property type="entry name" value="Peroxin-3"/>
</dbReference>
<dbReference type="GO" id="GO:0030674">
    <property type="term" value="F:protein-macromolecule adaptor activity"/>
    <property type="evidence" value="ECO:0007669"/>
    <property type="project" value="TreeGrafter"/>
</dbReference>
<comment type="caution">
    <text evidence="3">The sequence shown here is derived from an EMBL/GenBank/DDBJ whole genome shotgun (WGS) entry which is preliminary data.</text>
</comment>
<gene>
    <name evidence="3" type="ORF">B0H16DRAFT_1531751</name>
</gene>
<keyword evidence="4" id="KW-1185">Reference proteome</keyword>
<evidence type="ECO:0000256" key="2">
    <source>
        <dbReference type="SAM" id="MobiDB-lite"/>
    </source>
</evidence>
<dbReference type="Pfam" id="PF04882">
    <property type="entry name" value="Peroxin-3"/>
    <property type="match status" value="1"/>
</dbReference>
<organism evidence="3 4">
    <name type="scientific">Mycena metata</name>
    <dbReference type="NCBI Taxonomy" id="1033252"/>
    <lineage>
        <taxon>Eukaryota</taxon>
        <taxon>Fungi</taxon>
        <taxon>Dikarya</taxon>
        <taxon>Basidiomycota</taxon>
        <taxon>Agaricomycotina</taxon>
        <taxon>Agaricomycetes</taxon>
        <taxon>Agaricomycetidae</taxon>
        <taxon>Agaricales</taxon>
        <taxon>Marasmiineae</taxon>
        <taxon>Mycenaceae</taxon>
        <taxon>Mycena</taxon>
    </lineage>
</organism>
<feature type="coiled-coil region" evidence="1">
    <location>
        <begin position="29"/>
        <end position="59"/>
    </location>
</feature>
<sequence length="529" mass="58002">MFDSLRARINVSKTVGILGTAYFIRRYISDRLEDAREQMEQERAAKENLKRRFSQTQSDISYTILMLLPALSEQVLREMDLDSITQELQAQSKARLSAGPSSLSASVASSVELVNAPPRDQDARSESDTSASTQSWIETGQAGESREMILGESIAPVQLSDSLMTTTSTDTDSSSNVSVPASAADSASGSESARPTKAELWNELKMLTFTRTLTTVYTTTLLTLLTTVQLTLLARGRYVRSVIQLEKQQRRQQALTPDLTMLLGMGLGFGGGLESLLGDDAEEEGDFAAGFGWGEQHGDDEGGEEEEEIAAAKYLTMTWWILHVGWKDVGERVRRGVEEVFNGVSLKTKLAPSDLHRLVHDVRRRVEHEVTFEGRERKVDFHTTLLPQTPETTQHVLTQGGYASSAQPPPRIAYHSAAPSKDPFTALLDETRSIISSPDFGCVFEACLDRATEVLLSSVESAVFSSAADTAAPGEEVRIRLAGLLPGLARWSNLALNGVPNELVDNILDVRQVAALSAIVFGRFEERFQ</sequence>
<evidence type="ECO:0000313" key="4">
    <source>
        <dbReference type="Proteomes" id="UP001215598"/>
    </source>
</evidence>
<accession>A0AAD7JBP2</accession>
<dbReference type="EMBL" id="JARKIB010000036">
    <property type="protein sequence ID" value="KAJ7761068.1"/>
    <property type="molecule type" value="Genomic_DNA"/>
</dbReference>
<protein>
    <submittedName>
        <fullName evidence="3">Peroxin-3</fullName>
    </submittedName>
</protein>
<dbReference type="PANTHER" id="PTHR28080">
    <property type="entry name" value="PEROXISOMAL BIOGENESIS FACTOR 3"/>
    <property type="match status" value="1"/>
</dbReference>
<feature type="compositionally biased region" description="Low complexity" evidence="2">
    <location>
        <begin position="164"/>
        <end position="193"/>
    </location>
</feature>
<dbReference type="AlphaFoldDB" id="A0AAD7JBP2"/>
<proteinExistence type="predicted"/>
<evidence type="ECO:0000256" key="1">
    <source>
        <dbReference type="SAM" id="Coils"/>
    </source>
</evidence>
<feature type="region of interest" description="Disordered" evidence="2">
    <location>
        <begin position="116"/>
        <end position="136"/>
    </location>
</feature>
<dbReference type="GO" id="GO:0045046">
    <property type="term" value="P:protein import into peroxisome membrane"/>
    <property type="evidence" value="ECO:0007669"/>
    <property type="project" value="TreeGrafter"/>
</dbReference>
<dbReference type="GO" id="GO:0005778">
    <property type="term" value="C:peroxisomal membrane"/>
    <property type="evidence" value="ECO:0007669"/>
    <property type="project" value="InterPro"/>
</dbReference>
<keyword evidence="1" id="KW-0175">Coiled coil</keyword>